<dbReference type="EMBL" id="ML977506">
    <property type="protein sequence ID" value="KAF2129579.1"/>
    <property type="molecule type" value="Genomic_DNA"/>
</dbReference>
<name>A0A6A6ACM9_9PLEO</name>
<dbReference type="GeneID" id="54411945"/>
<dbReference type="RefSeq" id="XP_033523968.1">
    <property type="nucleotide sequence ID" value="XM_033671513.1"/>
</dbReference>
<reference evidence="2" key="1">
    <citation type="journal article" date="2020" name="Stud. Mycol.">
        <title>101 Dothideomycetes genomes: a test case for predicting lifestyles and emergence of pathogens.</title>
        <authorList>
            <person name="Haridas S."/>
            <person name="Albert R."/>
            <person name="Binder M."/>
            <person name="Bloem J."/>
            <person name="Labutti K."/>
            <person name="Salamov A."/>
            <person name="Andreopoulos B."/>
            <person name="Baker S."/>
            <person name="Barry K."/>
            <person name="Bills G."/>
            <person name="Bluhm B."/>
            <person name="Cannon C."/>
            <person name="Castanera R."/>
            <person name="Culley D."/>
            <person name="Daum C."/>
            <person name="Ezra D."/>
            <person name="Gonzalez J."/>
            <person name="Henrissat B."/>
            <person name="Kuo A."/>
            <person name="Liang C."/>
            <person name="Lipzen A."/>
            <person name="Lutzoni F."/>
            <person name="Magnuson J."/>
            <person name="Mondo S."/>
            <person name="Nolan M."/>
            <person name="Ohm R."/>
            <person name="Pangilinan J."/>
            <person name="Park H.-J."/>
            <person name="Ramirez L."/>
            <person name="Alfaro M."/>
            <person name="Sun H."/>
            <person name="Tritt A."/>
            <person name="Yoshinaga Y."/>
            <person name="Zwiers L.-H."/>
            <person name="Turgeon B."/>
            <person name="Goodwin S."/>
            <person name="Spatafora J."/>
            <person name="Crous P."/>
            <person name="Grigoriev I."/>
        </authorList>
    </citation>
    <scope>NUCLEOTIDE SEQUENCE</scope>
    <source>
        <strain evidence="2">CBS 119687</strain>
    </source>
</reference>
<feature type="region of interest" description="Disordered" evidence="1">
    <location>
        <begin position="366"/>
        <end position="388"/>
    </location>
</feature>
<proteinExistence type="predicted"/>
<dbReference type="OrthoDB" id="5286775at2759"/>
<dbReference type="Proteomes" id="UP000799771">
    <property type="component" value="Unassembled WGS sequence"/>
</dbReference>
<organism evidence="2 3">
    <name type="scientific">Dothidotthia symphoricarpi CBS 119687</name>
    <dbReference type="NCBI Taxonomy" id="1392245"/>
    <lineage>
        <taxon>Eukaryota</taxon>
        <taxon>Fungi</taxon>
        <taxon>Dikarya</taxon>
        <taxon>Ascomycota</taxon>
        <taxon>Pezizomycotina</taxon>
        <taxon>Dothideomycetes</taxon>
        <taxon>Pleosporomycetidae</taxon>
        <taxon>Pleosporales</taxon>
        <taxon>Dothidotthiaceae</taxon>
        <taxon>Dothidotthia</taxon>
    </lineage>
</organism>
<evidence type="ECO:0000256" key="1">
    <source>
        <dbReference type="SAM" id="MobiDB-lite"/>
    </source>
</evidence>
<accession>A0A6A6ACM9</accession>
<feature type="compositionally biased region" description="Basic and acidic residues" evidence="1">
    <location>
        <begin position="41"/>
        <end position="51"/>
    </location>
</feature>
<gene>
    <name evidence="2" type="ORF">P153DRAFT_396836</name>
</gene>
<evidence type="ECO:0000313" key="3">
    <source>
        <dbReference type="Proteomes" id="UP000799771"/>
    </source>
</evidence>
<evidence type="ECO:0000313" key="2">
    <source>
        <dbReference type="EMBL" id="KAF2129579.1"/>
    </source>
</evidence>
<sequence>MAFLQNAKERLWNYISPRKTQQRRDKPFKVPAIPLRKRLTKEHVATPEARDMSPGSRVKTWHTQTSSPYGDVDVTLLPPSPPSSLKRSYDFDGDTLIPSSPCGYMVKTRYPEEEPGSSEDESDATGNVTVVDQRYMLGETKTVYVEDERQTLDREASELRAAGWPEDAVFLFQKLAQRGREPLLPIDWIDDFGFSGLPGDLFTVNAEKAFIKPALGSTYHAQLALSPLFDLGGLVRNVAKVKAGRRTPEYLLKQSVDKYTDWALKDGDIKPLWDAYPLFQTVSWDKRADIYTSEQKLIWKLGRLHELWAEALEKKAALGYIVPEVPTLYGVVASHTVMAFVRYDPPTYESKVPQIRLVATFDFGGPDEEEEQKKKRKQKKQKRSENKQKDNAGFDVWNGFAIAMLVVHCRNIMMQLKEYLPEVDVCSEDDPDL</sequence>
<feature type="region of interest" description="Disordered" evidence="1">
    <location>
        <begin position="36"/>
        <end position="74"/>
    </location>
</feature>
<keyword evidence="3" id="KW-1185">Reference proteome</keyword>
<dbReference type="AlphaFoldDB" id="A0A6A6ACM9"/>
<protein>
    <submittedName>
        <fullName evidence="2">Uncharacterized protein</fullName>
    </submittedName>
</protein>